<evidence type="ECO:0000313" key="4">
    <source>
        <dbReference type="EMBL" id="CDP33537.1"/>
    </source>
</evidence>
<reference evidence="4" key="2">
    <citation type="submission" date="2014-06" db="EMBL/GenBank/DDBJ databases">
        <title>The complete genome of Blastobotrys (Arxula) adeninivorans LS3 - a yeast of biotechnological interest.</title>
        <authorList>
            <person name="Kunze G."/>
            <person name="Gaillardin C."/>
            <person name="Czernicka M."/>
            <person name="Durrens P."/>
            <person name="Martin T."/>
            <person name="Boer E."/>
            <person name="Gabaldon T."/>
            <person name="Cruz J."/>
            <person name="Talla E."/>
            <person name="Marck C."/>
            <person name="Goffeau A."/>
            <person name="Barbe V."/>
            <person name="Baret P."/>
            <person name="Baronian K."/>
            <person name="Beier S."/>
            <person name="Bleykasten C."/>
            <person name="Bode R."/>
            <person name="Casaregola S."/>
            <person name="Despons L."/>
            <person name="Fairhead C."/>
            <person name="Giersberg M."/>
            <person name="Gierski P."/>
            <person name="Hahnel U."/>
            <person name="Hartmann A."/>
            <person name="Jankowska D."/>
            <person name="Jubin C."/>
            <person name="Jung P."/>
            <person name="Lafontaine I."/>
            <person name="Leh-Louis V."/>
            <person name="Lemaire M."/>
            <person name="Marcet-Houben M."/>
            <person name="Mascher M."/>
            <person name="Morel G."/>
            <person name="Richard G.-F."/>
            <person name="Riechen J."/>
            <person name="Sacerdot C."/>
            <person name="Sarkar A."/>
            <person name="Savel G."/>
            <person name="Schacherer J."/>
            <person name="Sherman D."/>
            <person name="Straub M.-L."/>
            <person name="Stein N."/>
            <person name="Thierry A."/>
            <person name="Trautwein-Schult A."/>
            <person name="Westhof E."/>
            <person name="Worch S."/>
            <person name="Dujon B."/>
            <person name="Souciet J.-L."/>
            <person name="Wincker P."/>
            <person name="Scholz U."/>
            <person name="Neuveglise N."/>
        </authorList>
    </citation>
    <scope>NUCLEOTIDE SEQUENCE</scope>
    <source>
        <strain evidence="4">LS3</strain>
    </source>
</reference>
<dbReference type="InterPro" id="IPR002842">
    <property type="entry name" value="ATPase_V1_Esu"/>
</dbReference>
<keyword evidence="4" id="KW-0378">Hydrolase</keyword>
<evidence type="ECO:0000256" key="3">
    <source>
        <dbReference type="ARBA" id="ARBA00023065"/>
    </source>
</evidence>
<evidence type="ECO:0000256" key="1">
    <source>
        <dbReference type="ARBA" id="ARBA00005901"/>
    </source>
</evidence>
<comment type="similarity">
    <text evidence="1">Belongs to the V-ATPase E subunit family.</text>
</comment>
<organism evidence="4">
    <name type="scientific">Blastobotrys adeninivorans</name>
    <name type="common">Yeast</name>
    <name type="synonym">Arxula adeninivorans</name>
    <dbReference type="NCBI Taxonomy" id="409370"/>
    <lineage>
        <taxon>Eukaryota</taxon>
        <taxon>Fungi</taxon>
        <taxon>Dikarya</taxon>
        <taxon>Ascomycota</taxon>
        <taxon>Saccharomycotina</taxon>
        <taxon>Dipodascomycetes</taxon>
        <taxon>Dipodascales</taxon>
        <taxon>Trichomonascaceae</taxon>
        <taxon>Blastobotrys</taxon>
    </lineage>
</organism>
<dbReference type="Gene3D" id="6.10.250.1620">
    <property type="match status" value="1"/>
</dbReference>
<dbReference type="AlphaFoldDB" id="A0A060T3R2"/>
<dbReference type="PhylomeDB" id="A0A060T3R2"/>
<dbReference type="PANTHER" id="PTHR45715">
    <property type="entry name" value="ATPASE H+-TRANSPORTING V1 SUBUNIT E1A-RELATED"/>
    <property type="match status" value="1"/>
</dbReference>
<name>A0A060T3R2_BLAAD</name>
<dbReference type="InterPro" id="IPR038495">
    <property type="entry name" value="ATPase_E_C"/>
</dbReference>
<gene>
    <name evidence="4" type="ORF">GNLVRS02_ARAD1A11594g</name>
</gene>
<evidence type="ECO:0000256" key="2">
    <source>
        <dbReference type="ARBA" id="ARBA00022448"/>
    </source>
</evidence>
<dbReference type="GO" id="GO:0016787">
    <property type="term" value="F:hydrolase activity"/>
    <property type="evidence" value="ECO:0007669"/>
    <property type="project" value="UniProtKB-KW"/>
</dbReference>
<keyword evidence="3" id="KW-0406">Ion transport</keyword>
<accession>A0A060T3R2</accession>
<dbReference type="Pfam" id="PF01991">
    <property type="entry name" value="vATP-synt_E"/>
    <property type="match status" value="1"/>
</dbReference>
<reference evidence="4" key="1">
    <citation type="submission" date="2014-02" db="EMBL/GenBank/DDBJ databases">
        <authorList>
            <person name="Genoscope - CEA"/>
        </authorList>
    </citation>
    <scope>NUCLEOTIDE SEQUENCE</scope>
    <source>
        <strain evidence="4">LS3</strain>
    </source>
</reference>
<dbReference type="GO" id="GO:0046961">
    <property type="term" value="F:proton-transporting ATPase activity, rotational mechanism"/>
    <property type="evidence" value="ECO:0007669"/>
    <property type="project" value="InterPro"/>
</dbReference>
<dbReference type="Gene3D" id="3.30.2320.30">
    <property type="entry name" value="ATP synthase, E subunit, C-terminal"/>
    <property type="match status" value="1"/>
</dbReference>
<dbReference type="EC" id="3.6.3.6" evidence="4"/>
<proteinExistence type="inferred from homology"/>
<sequence>MPSSQALSDDQVAGELRKMVEFIKKEADEKAKEIELKANEEYEIEKANIVRSETANIDEQYERKYKQASLAQQITKSSIANKSRLKLLGARDDVVNDIFEAANAQLKTISKDKSKYQKTLQGLITEGLYSLMEEKVRVRVRKSDVDVAKKAGADAAKDYEDKSKRSVTVEVDESEYLPTDSAGGCIVLNESGKIEVNNTLEERLKLLSDTALPAVRYQVFGPSPSRKFFD</sequence>
<dbReference type="HAMAP" id="MF_00311">
    <property type="entry name" value="ATP_synth_E_arch"/>
    <property type="match status" value="1"/>
</dbReference>
<dbReference type="GO" id="GO:0033178">
    <property type="term" value="C:proton-transporting two-sector ATPase complex, catalytic domain"/>
    <property type="evidence" value="ECO:0007669"/>
    <property type="project" value="InterPro"/>
</dbReference>
<protein>
    <submittedName>
        <fullName evidence="4">ARAD1A11594p</fullName>
        <ecNumber evidence="4">3.6.3.6</ecNumber>
    </submittedName>
</protein>
<keyword evidence="2" id="KW-0813">Transport</keyword>
<dbReference type="SUPFAM" id="SSF160527">
    <property type="entry name" value="V-type ATPase subunit E-like"/>
    <property type="match status" value="1"/>
</dbReference>
<dbReference type="EMBL" id="HG937691">
    <property type="protein sequence ID" value="CDP33537.1"/>
    <property type="molecule type" value="Genomic_DNA"/>
</dbReference>